<protein>
    <recommendedName>
        <fullName evidence="3">Prolyl endopeptidase</fullName>
        <ecNumber evidence="3">3.4.21.-</ecNumber>
    </recommendedName>
</protein>
<dbReference type="AlphaFoldDB" id="A0A438JBD4"/>
<gene>
    <name evidence="5" type="primary">ptrB_5</name>
    <name evidence="5" type="ORF">CK203_027566</name>
</gene>
<dbReference type="EMBL" id="QGNW01000052">
    <property type="protein sequence ID" value="RVX06263.1"/>
    <property type="molecule type" value="Genomic_DNA"/>
</dbReference>
<evidence type="ECO:0000256" key="1">
    <source>
        <dbReference type="ARBA" id="ARBA00005228"/>
    </source>
</evidence>
<dbReference type="PANTHER" id="PTHR11757:SF12">
    <property type="entry name" value="PROLYL ENDOPEPTIDASE"/>
    <property type="match status" value="1"/>
</dbReference>
<dbReference type="PRINTS" id="PR00862">
    <property type="entry name" value="PROLIGOPTASE"/>
</dbReference>
<evidence type="ECO:0000313" key="5">
    <source>
        <dbReference type="EMBL" id="RVX06263.1"/>
    </source>
</evidence>
<dbReference type="Proteomes" id="UP000288805">
    <property type="component" value="Unassembled WGS sequence"/>
</dbReference>
<organism evidence="5 6">
    <name type="scientific">Vitis vinifera</name>
    <name type="common">Grape</name>
    <dbReference type="NCBI Taxonomy" id="29760"/>
    <lineage>
        <taxon>Eukaryota</taxon>
        <taxon>Viridiplantae</taxon>
        <taxon>Streptophyta</taxon>
        <taxon>Embryophyta</taxon>
        <taxon>Tracheophyta</taxon>
        <taxon>Spermatophyta</taxon>
        <taxon>Magnoliopsida</taxon>
        <taxon>eudicotyledons</taxon>
        <taxon>Gunneridae</taxon>
        <taxon>Pentapetalae</taxon>
        <taxon>rosids</taxon>
        <taxon>Vitales</taxon>
        <taxon>Vitaceae</taxon>
        <taxon>Viteae</taxon>
        <taxon>Vitis</taxon>
    </lineage>
</organism>
<keyword evidence="3" id="KW-0378">Hydrolase</keyword>
<dbReference type="InterPro" id="IPR029058">
    <property type="entry name" value="AB_hydrolase_fold"/>
</dbReference>
<dbReference type="SUPFAM" id="SSF53474">
    <property type="entry name" value="alpha/beta-Hydrolases"/>
    <property type="match status" value="1"/>
</dbReference>
<dbReference type="Gene3D" id="3.40.50.1820">
    <property type="entry name" value="alpha/beta hydrolase"/>
    <property type="match status" value="2"/>
</dbReference>
<dbReference type="InterPro" id="IPR002470">
    <property type="entry name" value="Peptidase_S9A"/>
</dbReference>
<keyword evidence="3 5" id="KW-0645">Protease</keyword>
<accession>A0A438JBD4</accession>
<evidence type="ECO:0000256" key="3">
    <source>
        <dbReference type="RuleBase" id="RU368024"/>
    </source>
</evidence>
<feature type="domain" description="Peptidase S9 prolyl oligopeptidase catalytic" evidence="4">
    <location>
        <begin position="163"/>
        <end position="251"/>
    </location>
</feature>
<dbReference type="PANTHER" id="PTHR11757">
    <property type="entry name" value="PROTEASE FAMILY S9A OLIGOPEPTIDASE"/>
    <property type="match status" value="1"/>
</dbReference>
<comment type="similarity">
    <text evidence="1 3">Belongs to the peptidase S9A family.</text>
</comment>
<dbReference type="Pfam" id="PF00326">
    <property type="entry name" value="Peptidase_S9"/>
    <property type="match status" value="1"/>
</dbReference>
<comment type="function">
    <text evidence="2">Serine peptidase whose precise substrate specificity remains unclear. Does not cleave peptides after a arginine or lysine residue. Regulates trans-Golgi network morphology and sorting by regulating the membrane binding of the AP-1 complex. May play a role in the regulation of synaptic vesicle exocytosis.</text>
</comment>
<evidence type="ECO:0000256" key="2">
    <source>
        <dbReference type="ARBA" id="ARBA00045448"/>
    </source>
</evidence>
<sequence length="338" mass="37177">MEIGDLSPWFFPLPSGLCKVVPCSNHDFMNFVYRVVVSSPVMPDIIIDYDMRQRVFSIVQQEEVLGVSGNSGSFSQTHDLNTNKLLDAQNDENKHAQITEVQRWKDFSDAYCCERKEVISHDGVEVPLTILYSREAWKKGLSPGLLQGYGAYGEVLDKSWCSDRLSLLDRGWVVAFADVRGGGGPDSSWHKCGSGLNKLNSIYDFVLCGKYLVNEGYVHEDQLGAIGFSAGGLLVGAAINMCPDMFRAAILKGVGWEWGVEVGTHSVTTILRVGVWEAAKWVAKVRDSTCSSCSSGVILKMNMNGGHFGEGGRHGHCEETAYEYAFLMKVMGISCDTT</sequence>
<name>A0A438JBD4_VITVI</name>
<keyword evidence="3" id="KW-0720">Serine protease</keyword>
<proteinExistence type="inferred from homology"/>
<reference evidence="5 6" key="1">
    <citation type="journal article" date="2018" name="PLoS Genet.">
        <title>Population sequencing reveals clonal diversity and ancestral inbreeding in the grapevine cultivar Chardonnay.</title>
        <authorList>
            <person name="Roach M.J."/>
            <person name="Johnson D.L."/>
            <person name="Bohlmann J."/>
            <person name="van Vuuren H.J."/>
            <person name="Jones S.J."/>
            <person name="Pretorius I.S."/>
            <person name="Schmidt S.A."/>
            <person name="Borneman A.R."/>
        </authorList>
    </citation>
    <scope>NUCLEOTIDE SEQUENCE [LARGE SCALE GENOMIC DNA]</scope>
    <source>
        <strain evidence="6">cv. Chardonnay</strain>
        <tissue evidence="5">Leaf</tissue>
    </source>
</reference>
<evidence type="ECO:0000259" key="4">
    <source>
        <dbReference type="Pfam" id="PF00326"/>
    </source>
</evidence>
<dbReference type="GO" id="GO:0004252">
    <property type="term" value="F:serine-type endopeptidase activity"/>
    <property type="evidence" value="ECO:0007669"/>
    <property type="project" value="UniProtKB-UniRule"/>
</dbReference>
<comment type="caution">
    <text evidence="5">The sequence shown here is derived from an EMBL/GenBank/DDBJ whole genome shotgun (WGS) entry which is preliminary data.</text>
</comment>
<dbReference type="EC" id="3.4.21.-" evidence="3"/>
<dbReference type="GO" id="GO:0006508">
    <property type="term" value="P:proteolysis"/>
    <property type="evidence" value="ECO:0007669"/>
    <property type="project" value="UniProtKB-KW"/>
</dbReference>
<dbReference type="InterPro" id="IPR001375">
    <property type="entry name" value="Peptidase_S9_cat"/>
</dbReference>
<dbReference type="InterPro" id="IPR051543">
    <property type="entry name" value="Serine_Peptidase_S9A"/>
</dbReference>
<evidence type="ECO:0000313" key="6">
    <source>
        <dbReference type="Proteomes" id="UP000288805"/>
    </source>
</evidence>